<keyword evidence="7" id="KW-1185">Reference proteome</keyword>
<dbReference type="FunFam" id="3.40.50.12780:FF:000012">
    <property type="entry name" value="Non-ribosomal peptide synthetase"/>
    <property type="match status" value="1"/>
</dbReference>
<sequence length="625" mass="66928">MSPDVDEIAAWNGVSPHVDEIAAWNDTARELPGGGDTLPELFRTQVSRTPDATALVFRDTRLSYTELDERSDRLARLLAGHGAAPDRVVALTVPRSVELVVALLAVLKTGAAYLPVDPDYPADRIGYLLADAAPVLLLTHSDVEATLPPGARPEGLPRLVVDAQEEPLERAPFAPARPPAAQDAAYVIYTSGSTGRPKGVVVPHAGIVNRLHWMQHEYRLTGDDRVLQKTPSGFDVSVWEFFWPLITGATLVVAEPGGHKDPAYLAELIRGERITTVHFVPSMLQVFLDEPAAALCTGLRRVVCSGEALPVELADRFTASLPGVPLHNLYGPTEASVDVTYWEYTPEPGATSVPIGRPVWNTRLYVLDAALRPAAVGETGELYLAGVQLALGYLNRPGLTAERFVADPYGPPGSRMYRTGDLARRRPDGALDYVGRADHQVKIRGLRVELGEIEAALARHPAVSGAAVLVREDRPGDKRLVGYVVPAPGGTVDPAELRTLAATTLPDYMVPSTVVVLESLPLTPNGKLDRKALPAPPDAAAAPARVAPRTPQEALLCDLFAEVLGLSETQVGVEDSFLELGGHSLSAIRLVSRIRAAFDTDLKVRQVFKTPTVAALAACLASAGR</sequence>
<dbReference type="FunFam" id="3.40.50.980:FF:000002">
    <property type="entry name" value="Enterobactin synthetase component F"/>
    <property type="match status" value="1"/>
</dbReference>
<dbReference type="InterPro" id="IPR000873">
    <property type="entry name" value="AMP-dep_synth/lig_dom"/>
</dbReference>
<dbReference type="InterPro" id="IPR025110">
    <property type="entry name" value="AMP-bd_C"/>
</dbReference>
<dbReference type="FunFam" id="2.30.38.10:FF:000001">
    <property type="entry name" value="Non-ribosomal peptide synthetase PvdI"/>
    <property type="match status" value="1"/>
</dbReference>
<dbReference type="Gene3D" id="3.40.50.980">
    <property type="match status" value="2"/>
</dbReference>
<dbReference type="Proteomes" id="UP000000428">
    <property type="component" value="Chromosome"/>
</dbReference>
<reference evidence="6 7" key="1">
    <citation type="journal article" date="2001" name="Proc. Natl. Acad. Sci. U.S.A.">
        <title>Genome sequence of an industrial microorganism Streptomyces avermitilis: deducing the ability of producing secondary metabolites.</title>
        <authorList>
            <person name="Omura S."/>
            <person name="Ikeda H."/>
            <person name="Ishikawa J."/>
            <person name="Hanamoto A."/>
            <person name="Takahashi C."/>
            <person name="Shinose M."/>
            <person name="Takahashi Y."/>
            <person name="Horikawa H."/>
            <person name="Nakazawa H."/>
            <person name="Osonoe T."/>
            <person name="Kikuchi H."/>
            <person name="Shiba T."/>
            <person name="Sakaki Y."/>
            <person name="Hattori M."/>
        </authorList>
    </citation>
    <scope>NUCLEOTIDE SEQUENCE [LARGE SCALE GENOMIC DNA]</scope>
    <source>
        <strain evidence="7">ATCC 31267 / DSM 46492 / JCM 5070 / NBRC 14893 / NCIMB 12804 / NRRL 8165 / MA-4680</strain>
    </source>
</reference>
<dbReference type="InterPro" id="IPR020806">
    <property type="entry name" value="PKS_PP-bd"/>
</dbReference>
<dbReference type="Pfam" id="PF00550">
    <property type="entry name" value="PP-binding"/>
    <property type="match status" value="1"/>
</dbReference>
<evidence type="ECO:0000259" key="5">
    <source>
        <dbReference type="PROSITE" id="PS50075"/>
    </source>
</evidence>
<dbReference type="FunFam" id="3.30.300.30:FF:000010">
    <property type="entry name" value="Enterobactin synthetase component F"/>
    <property type="match status" value="1"/>
</dbReference>
<dbReference type="SUPFAM" id="SSF56801">
    <property type="entry name" value="Acetyl-CoA synthetase-like"/>
    <property type="match status" value="1"/>
</dbReference>
<keyword evidence="3" id="KW-0596">Phosphopantetheine</keyword>
<dbReference type="InterPro" id="IPR009081">
    <property type="entry name" value="PP-bd_ACP"/>
</dbReference>
<protein>
    <submittedName>
        <fullName evidence="6">Non-ribosomal peptide synthetase</fullName>
    </submittedName>
</protein>
<evidence type="ECO:0000313" key="6">
    <source>
        <dbReference type="EMBL" id="BAC70867.1"/>
    </source>
</evidence>
<feature type="domain" description="Carrier" evidence="5">
    <location>
        <begin position="547"/>
        <end position="624"/>
    </location>
</feature>
<dbReference type="PROSITE" id="PS50075">
    <property type="entry name" value="CARRIER"/>
    <property type="match status" value="1"/>
</dbReference>
<name>Q79ZA8_STRAW</name>
<accession>Q79ZA8</accession>
<evidence type="ECO:0000256" key="1">
    <source>
        <dbReference type="ARBA" id="ARBA00001957"/>
    </source>
</evidence>
<dbReference type="PROSITE" id="PS00455">
    <property type="entry name" value="AMP_BINDING"/>
    <property type="match status" value="1"/>
</dbReference>
<reference evidence="6 7" key="3">
    <citation type="journal article" date="2014" name="J. Ind. Microbiol. Biotechnol.">
        <title>Genome mining of the Streptomyces avermitilis genome and development of genome-minimized hosts for heterologous expression of biosynthetic gene clusters.</title>
        <authorList>
            <person name="Ikeda H."/>
            <person name="Shin-ya K."/>
            <person name="Omura S."/>
        </authorList>
    </citation>
    <scope>NUCLEOTIDE SEQUENCE [LARGE SCALE GENOMIC DNA]</scope>
    <source>
        <strain evidence="7">ATCC 31267 / DSM 46492 / JCM 5070 / NBRC 14893 / NCIMB 12804 / NRRL 8165 / MA-4680</strain>
    </source>
</reference>
<dbReference type="EMBL" id="BA000030">
    <property type="protein sequence ID" value="BAC70867.1"/>
    <property type="molecule type" value="Genomic_DNA"/>
</dbReference>
<evidence type="ECO:0000313" key="7">
    <source>
        <dbReference type="Proteomes" id="UP000000428"/>
    </source>
</evidence>
<dbReference type="NCBIfam" id="TIGR01733">
    <property type="entry name" value="AA-adenyl-dom"/>
    <property type="match status" value="1"/>
</dbReference>
<dbReference type="PRINTS" id="PR00154">
    <property type="entry name" value="AMPBINDING"/>
</dbReference>
<dbReference type="InterPro" id="IPR006162">
    <property type="entry name" value="Ppantetheine_attach_site"/>
</dbReference>
<dbReference type="Pfam" id="PF13193">
    <property type="entry name" value="AMP-binding_C"/>
    <property type="match status" value="1"/>
</dbReference>
<dbReference type="GO" id="GO:0017000">
    <property type="term" value="P:antibiotic biosynthetic process"/>
    <property type="evidence" value="ECO:0007669"/>
    <property type="project" value="UniProtKB-ARBA"/>
</dbReference>
<dbReference type="Gene3D" id="2.30.38.10">
    <property type="entry name" value="Luciferase, Domain 3"/>
    <property type="match status" value="1"/>
</dbReference>
<dbReference type="InterPro" id="IPR020845">
    <property type="entry name" value="AMP-binding_CS"/>
</dbReference>
<dbReference type="Gene3D" id="1.10.1200.10">
    <property type="entry name" value="ACP-like"/>
    <property type="match status" value="1"/>
</dbReference>
<dbReference type="OrthoDB" id="2472181at2"/>
<dbReference type="GO" id="GO:0005829">
    <property type="term" value="C:cytosol"/>
    <property type="evidence" value="ECO:0007669"/>
    <property type="project" value="TreeGrafter"/>
</dbReference>
<dbReference type="FunFam" id="1.10.1200.10:FF:000016">
    <property type="entry name" value="Non-ribosomal peptide synthase"/>
    <property type="match status" value="1"/>
</dbReference>
<evidence type="ECO:0000256" key="3">
    <source>
        <dbReference type="ARBA" id="ARBA00022450"/>
    </source>
</evidence>
<dbReference type="HOGENOM" id="CLU_000022_2_12_11"/>
<reference evidence="6 7" key="2">
    <citation type="journal article" date="2003" name="Nat. Biotechnol.">
        <title>Complete genome sequence and comparative analysis of the industrial microorganism Streptomyces avermitilis.</title>
        <authorList>
            <person name="Ikeda H."/>
            <person name="Ishikawa J."/>
            <person name="Hanamoto A."/>
            <person name="Shinose M."/>
            <person name="Kikuchi H."/>
            <person name="Shiba T."/>
            <person name="Sakaki Y."/>
            <person name="Hattori M."/>
            <person name="Omura S."/>
        </authorList>
    </citation>
    <scope>NUCLEOTIDE SEQUENCE [LARGE SCALE GENOMIC DNA]</scope>
    <source>
        <strain evidence="7">ATCC 31267 / DSM 46492 / JCM 5070 / NBRC 14893 / NCIMB 12804 / NRRL 8165 / MA-4680</strain>
    </source>
</reference>
<dbReference type="Pfam" id="PF00501">
    <property type="entry name" value="AMP-binding"/>
    <property type="match status" value="1"/>
</dbReference>
<gene>
    <name evidence="6" type="primary">nrps3-1</name>
    <name evidence="6" type="ORF">SAVERM_3156</name>
</gene>
<dbReference type="InterPro" id="IPR045851">
    <property type="entry name" value="AMP-bd_C_sf"/>
</dbReference>
<dbReference type="PANTHER" id="PTHR45527">
    <property type="entry name" value="NONRIBOSOMAL PEPTIDE SYNTHETASE"/>
    <property type="match status" value="1"/>
</dbReference>
<evidence type="ECO:0000256" key="2">
    <source>
        <dbReference type="ARBA" id="ARBA00006432"/>
    </source>
</evidence>
<dbReference type="InterPro" id="IPR036736">
    <property type="entry name" value="ACP-like_sf"/>
</dbReference>
<proteinExistence type="inferred from homology"/>
<dbReference type="CDD" id="cd17646">
    <property type="entry name" value="A_NRPS_AB3403-like"/>
    <property type="match status" value="1"/>
</dbReference>
<evidence type="ECO:0000256" key="4">
    <source>
        <dbReference type="ARBA" id="ARBA00022553"/>
    </source>
</evidence>
<keyword evidence="4" id="KW-0597">Phosphoprotein</keyword>
<organism evidence="6 7">
    <name type="scientific">Streptomyces avermitilis (strain ATCC 31267 / DSM 46492 / JCM 5070 / NBRC 14893 / NCIMB 12804 / NRRL 8165 / MA-4680)</name>
    <dbReference type="NCBI Taxonomy" id="227882"/>
    <lineage>
        <taxon>Bacteria</taxon>
        <taxon>Bacillati</taxon>
        <taxon>Actinomycetota</taxon>
        <taxon>Actinomycetes</taxon>
        <taxon>Kitasatosporales</taxon>
        <taxon>Streptomycetaceae</taxon>
        <taxon>Streptomyces</taxon>
    </lineage>
</organism>
<comment type="similarity">
    <text evidence="2">Belongs to the ATP-dependent AMP-binding enzyme family.</text>
</comment>
<dbReference type="GO" id="GO:0031177">
    <property type="term" value="F:phosphopantetheine binding"/>
    <property type="evidence" value="ECO:0007669"/>
    <property type="project" value="InterPro"/>
</dbReference>
<dbReference type="InterPro" id="IPR010071">
    <property type="entry name" value="AA_adenyl_dom"/>
</dbReference>
<dbReference type="InterPro" id="IPR020459">
    <property type="entry name" value="AMP-binding"/>
</dbReference>
<dbReference type="eggNOG" id="COG1020">
    <property type="taxonomic scope" value="Bacteria"/>
</dbReference>
<dbReference type="SUPFAM" id="SSF47336">
    <property type="entry name" value="ACP-like"/>
    <property type="match status" value="1"/>
</dbReference>
<dbReference type="GO" id="GO:0043041">
    <property type="term" value="P:amino acid activation for nonribosomal peptide biosynthetic process"/>
    <property type="evidence" value="ECO:0007669"/>
    <property type="project" value="TreeGrafter"/>
</dbReference>
<dbReference type="SMART" id="SM00823">
    <property type="entry name" value="PKS_PP"/>
    <property type="match status" value="1"/>
</dbReference>
<dbReference type="PROSITE" id="PS00012">
    <property type="entry name" value="PHOSPHOPANTETHEINE"/>
    <property type="match status" value="1"/>
</dbReference>
<dbReference type="GO" id="GO:0044550">
    <property type="term" value="P:secondary metabolite biosynthetic process"/>
    <property type="evidence" value="ECO:0007669"/>
    <property type="project" value="UniProtKB-ARBA"/>
</dbReference>
<dbReference type="PANTHER" id="PTHR45527:SF1">
    <property type="entry name" value="FATTY ACID SYNTHASE"/>
    <property type="match status" value="1"/>
</dbReference>
<comment type="cofactor">
    <cofactor evidence="1">
        <name>pantetheine 4'-phosphate</name>
        <dbReference type="ChEBI" id="CHEBI:47942"/>
    </cofactor>
</comment>
<dbReference type="GO" id="GO:0072330">
    <property type="term" value="P:monocarboxylic acid biosynthetic process"/>
    <property type="evidence" value="ECO:0007669"/>
    <property type="project" value="UniProtKB-ARBA"/>
</dbReference>
<dbReference type="AlphaFoldDB" id="Q79ZA8"/>
<dbReference type="SMART" id="SM01294">
    <property type="entry name" value="PKS_PP_betabranch"/>
    <property type="match status" value="1"/>
</dbReference>
<dbReference type="KEGG" id="sma:SAVERM_3156"/>
<dbReference type="FunFam" id="3.40.50.980:FF:000001">
    <property type="entry name" value="Non-ribosomal peptide synthetase"/>
    <property type="match status" value="1"/>
</dbReference>
<dbReference type="Gene3D" id="3.30.300.30">
    <property type="match status" value="1"/>
</dbReference>